<organism evidence="3 4">
    <name type="scientific">Gasterosteus aculeatus aculeatus</name>
    <name type="common">three-spined stickleback</name>
    <dbReference type="NCBI Taxonomy" id="481459"/>
    <lineage>
        <taxon>Eukaryota</taxon>
        <taxon>Metazoa</taxon>
        <taxon>Chordata</taxon>
        <taxon>Craniata</taxon>
        <taxon>Vertebrata</taxon>
        <taxon>Euteleostomi</taxon>
        <taxon>Actinopterygii</taxon>
        <taxon>Neopterygii</taxon>
        <taxon>Teleostei</taxon>
        <taxon>Neoteleostei</taxon>
        <taxon>Acanthomorphata</taxon>
        <taxon>Eupercaria</taxon>
        <taxon>Perciformes</taxon>
        <taxon>Cottioidei</taxon>
        <taxon>Gasterosteales</taxon>
        <taxon>Gasterosteidae</taxon>
        <taxon>Gasterosteus</taxon>
    </lineage>
</organism>
<evidence type="ECO:0008006" key="5">
    <source>
        <dbReference type="Google" id="ProtNLM"/>
    </source>
</evidence>
<dbReference type="InterPro" id="IPR028031">
    <property type="entry name" value="DUF4460"/>
</dbReference>
<dbReference type="InParanoid" id="G3NKE8"/>
<reference evidence="3 4" key="1">
    <citation type="journal article" date="2021" name="G3 (Bethesda)">
        <title>Improved contiguity of the threespine stickleback genome using long-read sequencing.</title>
        <authorList>
            <person name="Nath S."/>
            <person name="Shaw D.E."/>
            <person name="White M.A."/>
        </authorList>
    </citation>
    <scope>NUCLEOTIDE SEQUENCE [LARGE SCALE GENOMIC DNA]</scope>
    <source>
        <strain evidence="3 4">Lake Benthic</strain>
    </source>
</reference>
<feature type="domain" description="DUF4461" evidence="2">
    <location>
        <begin position="190"/>
        <end position="491"/>
    </location>
</feature>
<accession>G3NKE8</accession>
<dbReference type="eggNOG" id="ENOG502QTGC">
    <property type="taxonomic scope" value="Eukaryota"/>
</dbReference>
<dbReference type="GeneTree" id="ENSGT00390000012832"/>
<dbReference type="InterPro" id="IPR027986">
    <property type="entry name" value="TCAIM"/>
</dbReference>
<reference evidence="3" key="3">
    <citation type="submission" date="2025-09" db="UniProtKB">
        <authorList>
            <consortium name="Ensembl"/>
        </authorList>
    </citation>
    <scope>IDENTIFICATION</scope>
</reference>
<name>G3NKE8_GASAC</name>
<dbReference type="KEGG" id="gat:120810061"/>
<dbReference type="AlphaFoldDB" id="G3NKE8"/>
<dbReference type="GeneID" id="120810061"/>
<dbReference type="RefSeq" id="XP_040020211.1">
    <property type="nucleotide sequence ID" value="XM_040164277.1"/>
</dbReference>
<evidence type="ECO:0000259" key="2">
    <source>
        <dbReference type="Pfam" id="PF14688"/>
    </source>
</evidence>
<evidence type="ECO:0000313" key="4">
    <source>
        <dbReference type="Proteomes" id="UP000007635"/>
    </source>
</evidence>
<dbReference type="Bgee" id="ENSGACG00000004392">
    <property type="expression patterns" value="Expressed in muscle tissue and 12 other cell types or tissues"/>
</dbReference>
<reference evidence="3" key="2">
    <citation type="submission" date="2025-08" db="UniProtKB">
        <authorList>
            <consortium name="Ensembl"/>
        </authorList>
    </citation>
    <scope>IDENTIFICATION</scope>
</reference>
<proteinExistence type="predicted"/>
<dbReference type="OMA" id="KLHISHY"/>
<dbReference type="RefSeq" id="XP_040020210.1">
    <property type="nucleotide sequence ID" value="XM_040164276.1"/>
</dbReference>
<dbReference type="Pfam" id="PF14688">
    <property type="entry name" value="DUF4461"/>
    <property type="match status" value="1"/>
</dbReference>
<dbReference type="PANTHER" id="PTHR31596">
    <property type="entry name" value="T-CELL ACTIVATION INHIBITOR, MITOCHONDRIAL"/>
    <property type="match status" value="1"/>
</dbReference>
<feature type="domain" description="DUF4460" evidence="1">
    <location>
        <begin position="25"/>
        <end position="133"/>
    </location>
</feature>
<dbReference type="Pfam" id="PF14687">
    <property type="entry name" value="DUF4460"/>
    <property type="match status" value="1"/>
</dbReference>
<dbReference type="STRING" id="69293.ENSGACP00000005810"/>
<protein>
    <recommendedName>
        <fullName evidence="5">T cell activation inhibitor, mitochondrial</fullName>
    </recommendedName>
</protein>
<evidence type="ECO:0000313" key="3">
    <source>
        <dbReference type="Ensembl" id="ENSGACP00000005810.2"/>
    </source>
</evidence>
<dbReference type="Ensembl" id="ENSGACT00000005826.2">
    <property type="protein sequence ID" value="ENSGACP00000005810.2"/>
    <property type="gene ID" value="ENSGACG00000004392.2"/>
</dbReference>
<dbReference type="CTD" id="285343"/>
<dbReference type="Proteomes" id="UP000007635">
    <property type="component" value="Chromosome XX"/>
</dbReference>
<sequence>MSVNSLLRCTIRLERKHVVRHLVHQRALSGADAVNALRPFYFAVHPDFFGQYPREREVNENSLKRLNGYLDNLQKPGSRSVQPMRLTFYVRDTKESSDVQPDLLASGFKPVSFTLHTSDVLSTVTDVLRSCSLPVEHVKGLKGSAETPKSAPGPGRPFYRPIKWNKSYYTFTGFRDPEEELQQARRVEPALISWLRNNEREAAKKHSASRPRREELNRLKEELCHKFDLSDIRWQRSWGVAHRCCQLQSLSRLSQQNPEALVNLQGHTVVFADLSGMNASGHIMLGTMDVHHQWTKLFEQLPGYRSLQQQTDWLKERISLLLGGTQVVHVERLRPVQSIGEHFGSLSAFHKSLVSRRLRLHPRSLQGLTMLLENDRSKPSLHEMGHFIIPTSSDPPKLQVFLQSHAPEARQRTQRKNQLQAEEEAVVKLCLQNLSLRSLSKEPSVSPSQMILCCRRLVEQRSPLMQGLHICVSHFYSVMQDGDLCVPWDWKS</sequence>
<keyword evidence="4" id="KW-1185">Reference proteome</keyword>
<dbReference type="InterPro" id="IPR027989">
    <property type="entry name" value="DUF4461"/>
</dbReference>
<dbReference type="PANTHER" id="PTHR31596:SF1">
    <property type="entry name" value="T-CELL ACTIVATION INHIBITOR, MITOCHONDRIAL"/>
    <property type="match status" value="1"/>
</dbReference>
<evidence type="ECO:0000259" key="1">
    <source>
        <dbReference type="Pfam" id="PF14687"/>
    </source>
</evidence>
<dbReference type="GO" id="GO:0005739">
    <property type="term" value="C:mitochondrion"/>
    <property type="evidence" value="ECO:0007669"/>
    <property type="project" value="TreeGrafter"/>
</dbReference>